<dbReference type="Pfam" id="PF03471">
    <property type="entry name" value="CorC_HlyC"/>
    <property type="match status" value="1"/>
</dbReference>
<evidence type="ECO:0000256" key="9">
    <source>
        <dbReference type="PROSITE-ProRule" id="PRU00703"/>
    </source>
</evidence>
<evidence type="ECO:0000256" key="6">
    <source>
        <dbReference type="ARBA" id="ARBA00023285"/>
    </source>
</evidence>
<dbReference type="AlphaFoldDB" id="A0A2U8FXI2"/>
<dbReference type="Gene3D" id="3.10.580.10">
    <property type="entry name" value="CBS-domain"/>
    <property type="match status" value="1"/>
</dbReference>
<dbReference type="InterPro" id="IPR000644">
    <property type="entry name" value="CBS_dom"/>
</dbReference>
<keyword evidence="12" id="KW-1185">Reference proteome</keyword>
<dbReference type="PROSITE" id="PS51371">
    <property type="entry name" value="CBS"/>
    <property type="match status" value="2"/>
</dbReference>
<organism evidence="11 12">
    <name type="scientific">Aquabacterium olei</name>
    <dbReference type="NCBI Taxonomy" id="1296669"/>
    <lineage>
        <taxon>Bacteria</taxon>
        <taxon>Pseudomonadati</taxon>
        <taxon>Pseudomonadota</taxon>
        <taxon>Betaproteobacteria</taxon>
        <taxon>Burkholderiales</taxon>
        <taxon>Aquabacterium</taxon>
    </lineage>
</organism>
<sequence length="272" mass="30043">MFVRVVEFLSPGPDSTAELIETLADAEQRALIEPESRVMLEGVIRMASMTAGDVMVAVRRMDILDIEAPYDELLAQVINTGHSRFPVFDGGRDNIIGVLMAKDLLKLQRAPELNLRTLLRAPVFVPESKGLNELLREFRSNRSHLAIVIDEFGRTAGLVTIEDVLEEIVGEIEDEFDEEDGQSSIFTLADGSQRVAGDTAIESVNEVFDAQLPTDEFDTIGGLVAHELGRVPRRGEHLDLGGLRFRVMLARGGSVRWFKVTRAPELEEAASS</sequence>
<dbReference type="GO" id="GO:0005886">
    <property type="term" value="C:plasma membrane"/>
    <property type="evidence" value="ECO:0007669"/>
    <property type="project" value="TreeGrafter"/>
</dbReference>
<dbReference type="Gene3D" id="3.30.465.10">
    <property type="match status" value="1"/>
</dbReference>
<feature type="domain" description="CBS" evidence="10">
    <location>
        <begin position="118"/>
        <end position="175"/>
    </location>
</feature>
<keyword evidence="5 9" id="KW-0129">CBS domain</keyword>
<dbReference type="InterPro" id="IPR044751">
    <property type="entry name" value="Ion_transp-like_CBS"/>
</dbReference>
<dbReference type="EMBL" id="CP029210">
    <property type="protein sequence ID" value="AWI55154.1"/>
    <property type="molecule type" value="Genomic_DNA"/>
</dbReference>
<comment type="function">
    <text evidence="7">Plays a role in the transport of magnesium and cobalt ions.</text>
</comment>
<keyword evidence="3" id="KW-0677">Repeat</keyword>
<name>A0A2U8FXI2_9BURK</name>
<dbReference type="InterPro" id="IPR036318">
    <property type="entry name" value="FAD-bd_PCMH-like_sf"/>
</dbReference>
<dbReference type="SUPFAM" id="SSF54631">
    <property type="entry name" value="CBS-domain pair"/>
    <property type="match status" value="1"/>
</dbReference>
<evidence type="ECO:0000313" key="11">
    <source>
        <dbReference type="EMBL" id="AWI55154.1"/>
    </source>
</evidence>
<keyword evidence="2" id="KW-0813">Transport</keyword>
<dbReference type="CDD" id="cd04590">
    <property type="entry name" value="CBS_pair_CorC_HlyC_assoc"/>
    <property type="match status" value="1"/>
</dbReference>
<dbReference type="PANTHER" id="PTHR22777">
    <property type="entry name" value="HEMOLYSIN-RELATED"/>
    <property type="match status" value="1"/>
</dbReference>
<dbReference type="Proteomes" id="UP000244892">
    <property type="component" value="Chromosome"/>
</dbReference>
<keyword evidence="4" id="KW-0460">Magnesium</keyword>
<dbReference type="KEGG" id="aon:DEH84_07585"/>
<dbReference type="Pfam" id="PF00571">
    <property type="entry name" value="CBS"/>
    <property type="match status" value="2"/>
</dbReference>
<feature type="domain" description="CBS" evidence="10">
    <location>
        <begin position="57"/>
        <end position="115"/>
    </location>
</feature>
<evidence type="ECO:0000256" key="7">
    <source>
        <dbReference type="ARBA" id="ARBA00037273"/>
    </source>
</evidence>
<evidence type="ECO:0000313" key="12">
    <source>
        <dbReference type="Proteomes" id="UP000244892"/>
    </source>
</evidence>
<dbReference type="OrthoDB" id="9798188at2"/>
<accession>A0A2U8FXI2</accession>
<dbReference type="SUPFAM" id="SSF56176">
    <property type="entry name" value="FAD-binding/transporter-associated domain-like"/>
    <property type="match status" value="1"/>
</dbReference>
<dbReference type="PANTHER" id="PTHR22777:SF27">
    <property type="entry name" value="MAGNESIUM AND COBALT EFFLUX PROTEIN CORC"/>
    <property type="match status" value="1"/>
</dbReference>
<dbReference type="InterPro" id="IPR046342">
    <property type="entry name" value="CBS_dom_sf"/>
</dbReference>
<evidence type="ECO:0000256" key="2">
    <source>
        <dbReference type="ARBA" id="ARBA00022448"/>
    </source>
</evidence>
<dbReference type="FunFam" id="3.10.580.10:FF:000002">
    <property type="entry name" value="Magnesium/cobalt efflux protein CorC"/>
    <property type="match status" value="1"/>
</dbReference>
<evidence type="ECO:0000256" key="3">
    <source>
        <dbReference type="ARBA" id="ARBA00022737"/>
    </source>
</evidence>
<dbReference type="InterPro" id="IPR016169">
    <property type="entry name" value="FAD-bd_PCMH_sub2"/>
</dbReference>
<dbReference type="GO" id="GO:0050660">
    <property type="term" value="F:flavin adenine dinucleotide binding"/>
    <property type="evidence" value="ECO:0007669"/>
    <property type="project" value="InterPro"/>
</dbReference>
<protein>
    <recommendedName>
        <fullName evidence="8">Magnesium and cobalt efflux protein CorC</fullName>
    </recommendedName>
</protein>
<evidence type="ECO:0000256" key="8">
    <source>
        <dbReference type="ARBA" id="ARBA00040729"/>
    </source>
</evidence>
<evidence type="ECO:0000256" key="5">
    <source>
        <dbReference type="ARBA" id="ARBA00023122"/>
    </source>
</evidence>
<evidence type="ECO:0000259" key="10">
    <source>
        <dbReference type="PROSITE" id="PS51371"/>
    </source>
</evidence>
<keyword evidence="6" id="KW-0170">Cobalt</keyword>
<reference evidence="11 12" key="1">
    <citation type="submission" date="2018-05" db="EMBL/GenBank/DDBJ databases">
        <title>complete genome sequence of Aquabacterium olei NBRC 110486.</title>
        <authorList>
            <person name="Tang B."/>
            <person name="Chang J."/>
            <person name="Zhang L."/>
            <person name="Yang H."/>
        </authorList>
    </citation>
    <scope>NUCLEOTIDE SEQUENCE [LARGE SCALE GENOMIC DNA]</scope>
    <source>
        <strain evidence="11 12">NBRC 110486</strain>
    </source>
</reference>
<dbReference type="SMART" id="SM01091">
    <property type="entry name" value="CorC_HlyC"/>
    <property type="match status" value="1"/>
</dbReference>
<comment type="similarity">
    <text evidence="1">Belongs to the UPF0053 family.</text>
</comment>
<evidence type="ECO:0000256" key="1">
    <source>
        <dbReference type="ARBA" id="ARBA00006337"/>
    </source>
</evidence>
<dbReference type="Pfam" id="PF21917">
    <property type="entry name" value="NMB0537_N"/>
    <property type="match status" value="1"/>
</dbReference>
<gene>
    <name evidence="11" type="ORF">DEH84_07585</name>
</gene>
<evidence type="ECO:0000256" key="4">
    <source>
        <dbReference type="ARBA" id="ARBA00022842"/>
    </source>
</evidence>
<dbReference type="InterPro" id="IPR005170">
    <property type="entry name" value="Transptr-assoc_dom"/>
</dbReference>
<proteinExistence type="inferred from homology"/>
<dbReference type="InterPro" id="IPR054115">
    <property type="entry name" value="CorC_N"/>
</dbReference>
<dbReference type="SMART" id="SM00116">
    <property type="entry name" value="CBS"/>
    <property type="match status" value="2"/>
</dbReference>